<evidence type="ECO:0000313" key="5">
    <source>
        <dbReference type="EMBL" id="SFF26772.1"/>
    </source>
</evidence>
<dbReference type="OrthoDB" id="9805230at2"/>
<name>A0A1I2HAT9_9BURK</name>
<dbReference type="EMBL" id="FONX01000021">
    <property type="protein sequence ID" value="SFF26772.1"/>
    <property type="molecule type" value="Genomic_DNA"/>
</dbReference>
<gene>
    <name evidence="5" type="ORF">SAMN04489711_12134</name>
</gene>
<dbReference type="GO" id="GO:0046952">
    <property type="term" value="P:ketone body catabolic process"/>
    <property type="evidence" value="ECO:0007669"/>
    <property type="project" value="InterPro"/>
</dbReference>
<dbReference type="PANTHER" id="PTHR43293:SF1">
    <property type="entry name" value="ACETATE COA-TRANSFERASE YDIF"/>
    <property type="match status" value="1"/>
</dbReference>
<dbReference type="InterPro" id="IPR014388">
    <property type="entry name" value="3-oxoacid_CoA-transferase"/>
</dbReference>
<protein>
    <recommendedName>
        <fullName evidence="3">Acetate CoA-transferase YdiF</fullName>
        <ecNumber evidence="3">2.8.3.8</ecNumber>
    </recommendedName>
</protein>
<dbReference type="EC" id="2.8.3.8" evidence="3"/>
<evidence type="ECO:0000256" key="2">
    <source>
        <dbReference type="ARBA" id="ARBA00022679"/>
    </source>
</evidence>
<evidence type="ECO:0000256" key="3">
    <source>
        <dbReference type="PIRNR" id="PIRNR000858"/>
    </source>
</evidence>
<evidence type="ECO:0000313" key="6">
    <source>
        <dbReference type="Proteomes" id="UP000199119"/>
    </source>
</evidence>
<keyword evidence="6" id="KW-1185">Reference proteome</keyword>
<dbReference type="PANTHER" id="PTHR43293">
    <property type="entry name" value="ACETATE COA-TRANSFERASE YDIF"/>
    <property type="match status" value="1"/>
</dbReference>
<keyword evidence="2 3" id="KW-0808">Transferase</keyword>
<sequence>MKVIKTDEVGPLIGDGATVFLGGIAMTGLAEEVLQGLERHFLATGHPRQLTTWACGAIGNAGDGGMAHLAHPGMVKRVVAGHFGQTGPRMMALVHAGEVEAYNFPQGSLSHLTRHIAARTPGLLTQVGLGTFVDPRIEGGKLNKACSEDLVKLVEFDGKECLFYPCPRIDVALIRATYADENGNLSLDKEGLLLEQLSIAQAARASGGIVIAQVEAVVQAASLHPKSVKVPGFLVDYVVVAEPRNHLQTITTGFNPALSGDVRMPMHSVPSLPLDERKVIARRAAMELQPGALTNLGVGIPAGIPAVAAEEGAAHLLSLSVECGANGGVPAYGGDFGLAYNAESIIEQSSQFDFYDGGGLACSFLGLAQTDAAGNVNVSKFNGRPVGCGGFINITRSTPRLVFCGTFTAGGLQLEVGDGRLTIVQEGRSRKFVEQVEQLTFNGRDAALRQQEVSFITERAVLRLRPEGLELTEIAPGIDLERDVLAHMGFRPLIRDLRTMEAGLFSERWGGLAAALGAR</sequence>
<organism evidence="5 6">
    <name type="scientific">Paracidovorax wautersii</name>
    <dbReference type="NCBI Taxonomy" id="1177982"/>
    <lineage>
        <taxon>Bacteria</taxon>
        <taxon>Pseudomonadati</taxon>
        <taxon>Pseudomonadota</taxon>
        <taxon>Betaproteobacteria</taxon>
        <taxon>Burkholderiales</taxon>
        <taxon>Comamonadaceae</taxon>
        <taxon>Paracidovorax</taxon>
    </lineage>
</organism>
<accession>A0A1I2HAT9</accession>
<feature type="active site" description="5-glutamyl coenzyme A thioester intermediate" evidence="4">
    <location>
        <position position="322"/>
    </location>
</feature>
<reference evidence="6" key="1">
    <citation type="submission" date="2016-10" db="EMBL/GenBank/DDBJ databases">
        <authorList>
            <person name="Varghese N."/>
            <person name="Submissions S."/>
        </authorList>
    </citation>
    <scope>NUCLEOTIDE SEQUENCE [LARGE SCALE GENOMIC DNA]</scope>
    <source>
        <strain evidence="6">DSM 27981</strain>
    </source>
</reference>
<dbReference type="InterPro" id="IPR004165">
    <property type="entry name" value="CoA_trans_fam_I"/>
</dbReference>
<dbReference type="Gene3D" id="3.40.1080.10">
    <property type="entry name" value="Glutaconate Coenzyme A-transferase"/>
    <property type="match status" value="2"/>
</dbReference>
<dbReference type="STRING" id="1177982.SAMN04489711_12134"/>
<comment type="catalytic activity">
    <reaction evidence="3">
        <text>an acyl-CoA + acetate = a carboxylate + acetyl-CoA</text>
        <dbReference type="Rhea" id="RHEA:13381"/>
        <dbReference type="ChEBI" id="CHEBI:29067"/>
        <dbReference type="ChEBI" id="CHEBI:30089"/>
        <dbReference type="ChEBI" id="CHEBI:57288"/>
        <dbReference type="ChEBI" id="CHEBI:58342"/>
        <dbReference type="EC" id="2.8.3.8"/>
    </reaction>
</comment>
<dbReference type="Pfam" id="PF01144">
    <property type="entry name" value="CoA_trans"/>
    <property type="match status" value="1"/>
</dbReference>
<proteinExistence type="inferred from homology"/>
<evidence type="ECO:0000256" key="4">
    <source>
        <dbReference type="PIRSR" id="PIRSR000858-1"/>
    </source>
</evidence>
<dbReference type="AlphaFoldDB" id="A0A1I2HAT9"/>
<dbReference type="Proteomes" id="UP000199119">
    <property type="component" value="Unassembled WGS sequence"/>
</dbReference>
<comment type="function">
    <text evidence="3">CoA transferase having broad substrate specificity for short-chain acyl-CoA thioesters with the activity decreasing when the length of the carboxylic acid chain exceeds four carbons.</text>
</comment>
<comment type="similarity">
    <text evidence="1 3">Belongs to the 3-oxoacid CoA-transferase family.</text>
</comment>
<dbReference type="RefSeq" id="WP_092941815.1">
    <property type="nucleotide sequence ID" value="NZ_FONX01000021.1"/>
</dbReference>
<dbReference type="GO" id="GO:0008775">
    <property type="term" value="F:acetate CoA-transferase activity"/>
    <property type="evidence" value="ECO:0007669"/>
    <property type="project" value="UniProtKB-EC"/>
</dbReference>
<evidence type="ECO:0000256" key="1">
    <source>
        <dbReference type="ARBA" id="ARBA00007154"/>
    </source>
</evidence>
<dbReference type="SUPFAM" id="SSF100950">
    <property type="entry name" value="NagB/RpiA/CoA transferase-like"/>
    <property type="match status" value="2"/>
</dbReference>
<dbReference type="SMART" id="SM00882">
    <property type="entry name" value="CoA_trans"/>
    <property type="match status" value="2"/>
</dbReference>
<dbReference type="InterPro" id="IPR037171">
    <property type="entry name" value="NagB/RpiA_transferase-like"/>
</dbReference>
<dbReference type="PIRSF" id="PIRSF000858">
    <property type="entry name" value="SCOT-t"/>
    <property type="match status" value="1"/>
</dbReference>